<accession>G0MX84</accession>
<dbReference type="EMBL" id="GL379818">
    <property type="protein sequence ID" value="EGT46696.1"/>
    <property type="molecule type" value="Genomic_DNA"/>
</dbReference>
<evidence type="ECO:0000313" key="1">
    <source>
        <dbReference type="EMBL" id="EGT46696.1"/>
    </source>
</evidence>
<dbReference type="AlphaFoldDB" id="G0MX84"/>
<keyword evidence="2" id="KW-1185">Reference proteome</keyword>
<organism evidence="2">
    <name type="scientific">Caenorhabditis brenneri</name>
    <name type="common">Nematode worm</name>
    <dbReference type="NCBI Taxonomy" id="135651"/>
    <lineage>
        <taxon>Eukaryota</taxon>
        <taxon>Metazoa</taxon>
        <taxon>Ecdysozoa</taxon>
        <taxon>Nematoda</taxon>
        <taxon>Chromadorea</taxon>
        <taxon>Rhabditida</taxon>
        <taxon>Rhabditina</taxon>
        <taxon>Rhabditomorpha</taxon>
        <taxon>Rhabditoidea</taxon>
        <taxon>Rhabditidae</taxon>
        <taxon>Peloderinae</taxon>
        <taxon>Caenorhabditis</taxon>
    </lineage>
</organism>
<sequence length="341" mass="39244">MLKKQYENYKKQEKIGKLLHINSWQSTMFPKQSNTLIPNADITGIVALKNLVHYDPLSISNWIQGLMINFLASKFFMVPSQLLVHEYVTTTSEYRCLKIGGSAENTSRSTLETFSLVETILGRAPSSTVGWLRQLPSNENRLNENNNDAKRNTKTKEIRISEELLNIIDVQNALERNHVESTRSAHHEEDHNQPCTSSAGGYSLPTLHQIEINFMNHLNTMTTYAKSEGDHFYLSPLLSELNVYNRYYLSMNNSPIEIDTDAVIVKNFLEKRRKYHEEEGVYSVRSELRASFFQMWINLIDVELNATAISEALIMESKFMFLSASEYDRLETDFLQNLLGL</sequence>
<name>G0MX84_CAEBE</name>
<dbReference type="InParanoid" id="G0MX84"/>
<dbReference type="Proteomes" id="UP000008068">
    <property type="component" value="Unassembled WGS sequence"/>
</dbReference>
<proteinExistence type="predicted"/>
<evidence type="ECO:0000313" key="2">
    <source>
        <dbReference type="Proteomes" id="UP000008068"/>
    </source>
</evidence>
<gene>
    <name evidence="1" type="ORF">CAEBREN_00207</name>
</gene>
<reference evidence="2" key="1">
    <citation type="submission" date="2011-07" db="EMBL/GenBank/DDBJ databases">
        <authorList>
            <consortium name="Caenorhabditis brenneri Sequencing and Analysis Consortium"/>
            <person name="Wilson R.K."/>
        </authorList>
    </citation>
    <scope>NUCLEOTIDE SEQUENCE [LARGE SCALE GENOMIC DNA]</scope>
    <source>
        <strain evidence="2">PB2801</strain>
    </source>
</reference>
<dbReference type="HOGENOM" id="CLU_814395_0_0_1"/>
<protein>
    <submittedName>
        <fullName evidence="1">Uncharacterized protein</fullName>
    </submittedName>
</protein>